<evidence type="ECO:0000313" key="2">
    <source>
        <dbReference type="Proteomes" id="UP000622860"/>
    </source>
</evidence>
<dbReference type="EMBL" id="BMFR01000005">
    <property type="protein sequence ID" value="GGG72801.1"/>
    <property type="molecule type" value="Genomic_DNA"/>
</dbReference>
<reference evidence="1" key="2">
    <citation type="submission" date="2020-09" db="EMBL/GenBank/DDBJ databases">
        <authorList>
            <person name="Sun Q."/>
            <person name="Zhou Y."/>
        </authorList>
    </citation>
    <scope>NUCLEOTIDE SEQUENCE</scope>
    <source>
        <strain evidence="1">CGMCC 1.12754</strain>
    </source>
</reference>
<sequence length="87" mass="10125">MIHGELVSLGIILFSYLQKRNFDELKGAIDKAHVVYHPERLRISIKTLLSINAYNRKFRKFNTIFDQVGWTSKQLKEIKVISDYLGG</sequence>
<name>A0A917HAF9_9BACI</name>
<proteinExistence type="predicted"/>
<accession>A0A917HAF9</accession>
<organism evidence="1 2">
    <name type="scientific">Virgibacillus oceani</name>
    <dbReference type="NCBI Taxonomy" id="1479511"/>
    <lineage>
        <taxon>Bacteria</taxon>
        <taxon>Bacillati</taxon>
        <taxon>Bacillota</taxon>
        <taxon>Bacilli</taxon>
        <taxon>Bacillales</taxon>
        <taxon>Bacillaceae</taxon>
        <taxon>Virgibacillus</taxon>
    </lineage>
</organism>
<dbReference type="Proteomes" id="UP000622860">
    <property type="component" value="Unassembled WGS sequence"/>
</dbReference>
<comment type="caution">
    <text evidence="1">The sequence shown here is derived from an EMBL/GenBank/DDBJ whole genome shotgun (WGS) entry which is preliminary data.</text>
</comment>
<keyword evidence="2" id="KW-1185">Reference proteome</keyword>
<dbReference type="Gene3D" id="1.20.1090.10">
    <property type="entry name" value="Dehydroquinate synthase-like - alpha domain"/>
    <property type="match status" value="1"/>
</dbReference>
<dbReference type="AlphaFoldDB" id="A0A917HAF9"/>
<evidence type="ECO:0000313" key="1">
    <source>
        <dbReference type="EMBL" id="GGG72801.1"/>
    </source>
</evidence>
<reference evidence="1" key="1">
    <citation type="journal article" date="2014" name="Int. J. Syst. Evol. Microbiol.">
        <title>Complete genome sequence of Corynebacterium casei LMG S-19264T (=DSM 44701T), isolated from a smear-ripened cheese.</title>
        <authorList>
            <consortium name="US DOE Joint Genome Institute (JGI-PGF)"/>
            <person name="Walter F."/>
            <person name="Albersmeier A."/>
            <person name="Kalinowski J."/>
            <person name="Ruckert C."/>
        </authorList>
    </citation>
    <scope>NUCLEOTIDE SEQUENCE</scope>
    <source>
        <strain evidence="1">CGMCC 1.12754</strain>
    </source>
</reference>
<protein>
    <submittedName>
        <fullName evidence="1">Uncharacterized protein</fullName>
    </submittedName>
</protein>
<gene>
    <name evidence="1" type="ORF">GCM10011398_16490</name>
</gene>